<dbReference type="Proteomes" id="UP000784435">
    <property type="component" value="Unassembled WGS sequence"/>
</dbReference>
<name>A0A921SPJ6_9MICO</name>
<dbReference type="InterPro" id="IPR036866">
    <property type="entry name" value="RibonucZ/Hydroxyglut_hydro"/>
</dbReference>
<evidence type="ECO:0000259" key="1">
    <source>
        <dbReference type="SMART" id="SM00849"/>
    </source>
</evidence>
<dbReference type="InterPro" id="IPR050855">
    <property type="entry name" value="NDM-1-like"/>
</dbReference>
<reference evidence="2" key="1">
    <citation type="journal article" date="2021" name="PeerJ">
        <title>Extensive microbial diversity within the chicken gut microbiome revealed by metagenomics and culture.</title>
        <authorList>
            <person name="Gilroy R."/>
            <person name="Ravi A."/>
            <person name="Getino M."/>
            <person name="Pursley I."/>
            <person name="Horton D.L."/>
            <person name="Alikhan N.F."/>
            <person name="Baker D."/>
            <person name="Gharbi K."/>
            <person name="Hall N."/>
            <person name="Watson M."/>
            <person name="Adriaenssens E.M."/>
            <person name="Foster-Nyarko E."/>
            <person name="Jarju S."/>
            <person name="Secka A."/>
            <person name="Antonio M."/>
            <person name="Oren A."/>
            <person name="Chaudhuri R.R."/>
            <person name="La Ragione R."/>
            <person name="Hildebrand F."/>
            <person name="Pallen M.J."/>
        </authorList>
    </citation>
    <scope>NUCLEOTIDE SEQUENCE</scope>
    <source>
        <strain evidence="2">ChiGjej5B5-7349</strain>
    </source>
</reference>
<evidence type="ECO:0000313" key="2">
    <source>
        <dbReference type="EMBL" id="HJG81176.1"/>
    </source>
</evidence>
<dbReference type="SUPFAM" id="SSF56281">
    <property type="entry name" value="Metallo-hydrolase/oxidoreductase"/>
    <property type="match status" value="1"/>
</dbReference>
<proteinExistence type="predicted"/>
<dbReference type="InterPro" id="IPR001279">
    <property type="entry name" value="Metallo-B-lactamas"/>
</dbReference>
<evidence type="ECO:0000313" key="3">
    <source>
        <dbReference type="Proteomes" id="UP000784435"/>
    </source>
</evidence>
<sequence length="260" mass="27354">MQVFTLASDPVRLTSVLVVGSQRALLVDTGAGPDQATRLLAAVRQITDLPLVVANTHDHWDHFFGNPTFAEAGVTGFYGSPAFVRDSPGSAWLQHAEASEHAFDLPGPEELAMPVDPLEDGDVLELGDGEVVEALVATGHTDTDLVLRSGPLLLVGDLVEEGAPPQVGLDASPVAWVRTLERLLEVPGITHVVPGHGRPVDLDFVRTQRTDLAAFAASADADDPDDRADLPARTATTLLAAPGTPAVGTDVLGVRVTRIH</sequence>
<comment type="caution">
    <text evidence="2">The sequence shown here is derived from an EMBL/GenBank/DDBJ whole genome shotgun (WGS) entry which is preliminary data.</text>
</comment>
<dbReference type="CDD" id="cd16282">
    <property type="entry name" value="metallo-hydrolase-like_MBL-fold"/>
    <property type="match status" value="1"/>
</dbReference>
<organism evidence="2 3">
    <name type="scientific">Brevibacterium senegalense</name>
    <dbReference type="NCBI Taxonomy" id="1033736"/>
    <lineage>
        <taxon>Bacteria</taxon>
        <taxon>Bacillati</taxon>
        <taxon>Actinomycetota</taxon>
        <taxon>Actinomycetes</taxon>
        <taxon>Micrococcales</taxon>
        <taxon>Brevibacteriaceae</taxon>
        <taxon>Brevibacterium</taxon>
    </lineage>
</organism>
<feature type="domain" description="Metallo-beta-lactamase" evidence="1">
    <location>
        <begin position="12"/>
        <end position="196"/>
    </location>
</feature>
<dbReference type="EMBL" id="DYUK01000272">
    <property type="protein sequence ID" value="HJG81176.1"/>
    <property type="molecule type" value="Genomic_DNA"/>
</dbReference>
<protein>
    <submittedName>
        <fullName evidence="2">MBL fold metallo-hydrolase</fullName>
    </submittedName>
</protein>
<dbReference type="AlphaFoldDB" id="A0A921SPJ6"/>
<dbReference type="PANTHER" id="PTHR42951">
    <property type="entry name" value="METALLO-BETA-LACTAMASE DOMAIN-CONTAINING"/>
    <property type="match status" value="1"/>
</dbReference>
<gene>
    <name evidence="2" type="ORF">K8V08_12270</name>
</gene>
<dbReference type="Pfam" id="PF00753">
    <property type="entry name" value="Lactamase_B"/>
    <property type="match status" value="1"/>
</dbReference>
<dbReference type="PANTHER" id="PTHR42951:SF4">
    <property type="entry name" value="ACYL-COENZYME A THIOESTERASE MBLAC2"/>
    <property type="match status" value="1"/>
</dbReference>
<accession>A0A921SPJ6</accession>
<dbReference type="Gene3D" id="3.60.15.10">
    <property type="entry name" value="Ribonuclease Z/Hydroxyacylglutathione hydrolase-like"/>
    <property type="match status" value="1"/>
</dbReference>
<reference evidence="2" key="2">
    <citation type="submission" date="2021-09" db="EMBL/GenBank/DDBJ databases">
        <authorList>
            <person name="Gilroy R."/>
        </authorList>
    </citation>
    <scope>NUCLEOTIDE SEQUENCE</scope>
    <source>
        <strain evidence="2">ChiGjej5B5-7349</strain>
    </source>
</reference>
<dbReference type="SMART" id="SM00849">
    <property type="entry name" value="Lactamase_B"/>
    <property type="match status" value="1"/>
</dbReference>